<dbReference type="AlphaFoldDB" id="A0A2N6MNN5"/>
<dbReference type="Proteomes" id="UP000234966">
    <property type="component" value="Unassembled WGS sequence"/>
</dbReference>
<evidence type="ECO:0000256" key="1">
    <source>
        <dbReference type="ARBA" id="ARBA00008857"/>
    </source>
</evidence>
<sequence>MSALTPYPTLPPALVQAVQLWAQATTNSTSRRYHDLIHDKCQALLADGAGGTAAGFFAYARLLPHQVSPVDVQGWQAYLVEMQLQPATVYARVSRLSSFFEWLLKEPTFRDQLRGNPVRLARPKAPAPYQTAYSRALNDEEARQLLAVVQADAASGSLHAIRDYALLRFYFATGKRREEIISLCWGDLRFTADALIIDTQHKGGLYRASEVRDPGVKAALLRYLKASDRWDALTDTPLMEPDSPLWLRHDRAARRPAPVTSHGFVKAFKQYARRAGLGDVHLHQTRHTVARIVGEESGSLTDVQTFLGHQNLNTTRVYLDRIAVKRDRHSERIARRLIDEDEN</sequence>
<evidence type="ECO:0000256" key="2">
    <source>
        <dbReference type="ARBA" id="ARBA00023125"/>
    </source>
</evidence>
<dbReference type="GO" id="GO:0015074">
    <property type="term" value="P:DNA integration"/>
    <property type="evidence" value="ECO:0007669"/>
    <property type="project" value="InterPro"/>
</dbReference>
<evidence type="ECO:0000259" key="6">
    <source>
        <dbReference type="PROSITE" id="PS51900"/>
    </source>
</evidence>
<dbReference type="InterPro" id="IPR044068">
    <property type="entry name" value="CB"/>
</dbReference>
<dbReference type="PANTHER" id="PTHR30349:SF41">
    <property type="entry name" value="INTEGRASE_RECOMBINASE PROTEIN MJ0367-RELATED"/>
    <property type="match status" value="1"/>
</dbReference>
<dbReference type="Gene3D" id="1.10.150.130">
    <property type="match status" value="1"/>
</dbReference>
<dbReference type="InterPro" id="IPR013762">
    <property type="entry name" value="Integrase-like_cat_sf"/>
</dbReference>
<dbReference type="Pfam" id="PF00589">
    <property type="entry name" value="Phage_integrase"/>
    <property type="match status" value="1"/>
</dbReference>
<evidence type="ECO:0000256" key="3">
    <source>
        <dbReference type="ARBA" id="ARBA00023172"/>
    </source>
</evidence>
<dbReference type="PROSITE" id="PS51898">
    <property type="entry name" value="TYR_RECOMBINASE"/>
    <property type="match status" value="1"/>
</dbReference>
<evidence type="ECO:0000313" key="8">
    <source>
        <dbReference type="Proteomes" id="UP000234966"/>
    </source>
</evidence>
<evidence type="ECO:0008006" key="9">
    <source>
        <dbReference type="Google" id="ProtNLM"/>
    </source>
</evidence>
<organism evidence="7 8">
    <name type="scientific">Fischerella thermalis CCMEE 5330</name>
    <dbReference type="NCBI Taxonomy" id="2019670"/>
    <lineage>
        <taxon>Bacteria</taxon>
        <taxon>Bacillati</taxon>
        <taxon>Cyanobacteriota</taxon>
        <taxon>Cyanophyceae</taxon>
        <taxon>Nostocales</taxon>
        <taxon>Hapalosiphonaceae</taxon>
        <taxon>Fischerella</taxon>
    </lineage>
</organism>
<dbReference type="EMBL" id="NMQI01000029">
    <property type="protein sequence ID" value="PMB48384.1"/>
    <property type="molecule type" value="Genomic_DNA"/>
</dbReference>
<dbReference type="SUPFAM" id="SSF56349">
    <property type="entry name" value="DNA breaking-rejoining enzymes"/>
    <property type="match status" value="1"/>
</dbReference>
<dbReference type="InterPro" id="IPR010998">
    <property type="entry name" value="Integrase_recombinase_N"/>
</dbReference>
<accession>A0A2N6MNN5</accession>
<dbReference type="GO" id="GO:0006310">
    <property type="term" value="P:DNA recombination"/>
    <property type="evidence" value="ECO:0007669"/>
    <property type="project" value="UniProtKB-KW"/>
</dbReference>
<reference evidence="7 8" key="1">
    <citation type="submission" date="2017-07" db="EMBL/GenBank/DDBJ databases">
        <title>Genomes of Fischerella (Mastigocladus) sp. strains.</title>
        <authorList>
            <person name="Miller S.R."/>
        </authorList>
    </citation>
    <scope>NUCLEOTIDE SEQUENCE [LARGE SCALE GENOMIC DNA]</scope>
    <source>
        <strain evidence="7 8">CCMEE 5330</strain>
    </source>
</reference>
<protein>
    <recommendedName>
        <fullName evidence="9">Integrase</fullName>
    </recommendedName>
</protein>
<dbReference type="InterPro" id="IPR002104">
    <property type="entry name" value="Integrase_catalytic"/>
</dbReference>
<comment type="similarity">
    <text evidence="1">Belongs to the 'phage' integrase family.</text>
</comment>
<evidence type="ECO:0000259" key="5">
    <source>
        <dbReference type="PROSITE" id="PS51898"/>
    </source>
</evidence>
<evidence type="ECO:0000256" key="4">
    <source>
        <dbReference type="PROSITE-ProRule" id="PRU01248"/>
    </source>
</evidence>
<dbReference type="GO" id="GO:0003677">
    <property type="term" value="F:DNA binding"/>
    <property type="evidence" value="ECO:0007669"/>
    <property type="project" value="UniProtKB-UniRule"/>
</dbReference>
<name>A0A2N6MNN5_9CYAN</name>
<comment type="caution">
    <text evidence="7">The sequence shown here is derived from an EMBL/GenBank/DDBJ whole genome shotgun (WGS) entry which is preliminary data.</text>
</comment>
<proteinExistence type="inferred from homology"/>
<dbReference type="PANTHER" id="PTHR30349">
    <property type="entry name" value="PHAGE INTEGRASE-RELATED"/>
    <property type="match status" value="1"/>
</dbReference>
<keyword evidence="2 4" id="KW-0238">DNA-binding</keyword>
<gene>
    <name evidence="7" type="ORF">CEN41_01270</name>
</gene>
<dbReference type="InterPro" id="IPR011010">
    <property type="entry name" value="DNA_brk_join_enz"/>
</dbReference>
<feature type="domain" description="Tyr recombinase" evidence="5">
    <location>
        <begin position="132"/>
        <end position="332"/>
    </location>
</feature>
<dbReference type="Gene3D" id="1.10.443.10">
    <property type="entry name" value="Intergrase catalytic core"/>
    <property type="match status" value="1"/>
</dbReference>
<keyword evidence="3" id="KW-0233">DNA recombination</keyword>
<dbReference type="InterPro" id="IPR050090">
    <property type="entry name" value="Tyrosine_recombinase_XerCD"/>
</dbReference>
<feature type="domain" description="Core-binding (CB)" evidence="6">
    <location>
        <begin position="12"/>
        <end position="104"/>
    </location>
</feature>
<evidence type="ECO:0000313" key="7">
    <source>
        <dbReference type="EMBL" id="PMB48384.1"/>
    </source>
</evidence>
<dbReference type="PROSITE" id="PS51900">
    <property type="entry name" value="CB"/>
    <property type="match status" value="1"/>
</dbReference>